<dbReference type="Pfam" id="PF00917">
    <property type="entry name" value="MATH"/>
    <property type="match status" value="1"/>
</dbReference>
<dbReference type="InterPro" id="IPR002083">
    <property type="entry name" value="MATH/TRAF_dom"/>
</dbReference>
<feature type="non-terminal residue" evidence="2">
    <location>
        <position position="130"/>
    </location>
</feature>
<dbReference type="Proteomes" id="UP001432027">
    <property type="component" value="Unassembled WGS sequence"/>
</dbReference>
<name>A0AAV5U6T4_9BILA</name>
<dbReference type="PANTHER" id="PTHR47022:SF1">
    <property type="entry name" value="BTB AND MATH DOMAIN-CONTAINING PROTEIN 36-RELATED"/>
    <property type="match status" value="1"/>
</dbReference>
<dbReference type="SUPFAM" id="SSF49599">
    <property type="entry name" value="TRAF domain-like"/>
    <property type="match status" value="1"/>
</dbReference>
<accession>A0AAV5U6T4</accession>
<dbReference type="PANTHER" id="PTHR47022">
    <property type="entry name" value="BTB AND MATH DOMAIN-CONTAINING PROTEIN 36-RELATED"/>
    <property type="match status" value="1"/>
</dbReference>
<feature type="domain" description="MATH" evidence="1">
    <location>
        <begin position="32"/>
        <end position="92"/>
    </location>
</feature>
<evidence type="ECO:0000259" key="1">
    <source>
        <dbReference type="Pfam" id="PF00917"/>
    </source>
</evidence>
<protein>
    <recommendedName>
        <fullName evidence="1">MATH domain-containing protein</fullName>
    </recommendedName>
</protein>
<sequence>MKEIEVYFSMADNTKFVLRWEIDNAAARFATKNLKSGVFNGGGFEWILGVRNNDALADDPEFTITCRNQRCQDWKCEADIEFVLHNPDGNYSDEVYSISKIINLTKLCSRNEKSKVTLLIGDKRLDVSKD</sequence>
<dbReference type="Gene3D" id="2.60.210.10">
    <property type="entry name" value="Apoptosis, Tumor Necrosis Factor Receptor Associated Protein 2, Chain A"/>
    <property type="match status" value="1"/>
</dbReference>
<comment type="caution">
    <text evidence="2">The sequence shown here is derived from an EMBL/GenBank/DDBJ whole genome shotgun (WGS) entry which is preliminary data.</text>
</comment>
<dbReference type="InterPro" id="IPR008974">
    <property type="entry name" value="TRAF-like"/>
</dbReference>
<organism evidence="2 3">
    <name type="scientific">Pristionchus entomophagus</name>
    <dbReference type="NCBI Taxonomy" id="358040"/>
    <lineage>
        <taxon>Eukaryota</taxon>
        <taxon>Metazoa</taxon>
        <taxon>Ecdysozoa</taxon>
        <taxon>Nematoda</taxon>
        <taxon>Chromadorea</taxon>
        <taxon>Rhabditida</taxon>
        <taxon>Rhabditina</taxon>
        <taxon>Diplogasteromorpha</taxon>
        <taxon>Diplogasteroidea</taxon>
        <taxon>Neodiplogasteridae</taxon>
        <taxon>Pristionchus</taxon>
    </lineage>
</organism>
<reference evidence="2" key="1">
    <citation type="submission" date="2023-10" db="EMBL/GenBank/DDBJ databases">
        <title>Genome assembly of Pristionchus species.</title>
        <authorList>
            <person name="Yoshida K."/>
            <person name="Sommer R.J."/>
        </authorList>
    </citation>
    <scope>NUCLEOTIDE SEQUENCE</scope>
    <source>
        <strain evidence="2">RS0144</strain>
    </source>
</reference>
<keyword evidence="3" id="KW-1185">Reference proteome</keyword>
<dbReference type="AlphaFoldDB" id="A0AAV5U6T4"/>
<evidence type="ECO:0000313" key="3">
    <source>
        <dbReference type="Proteomes" id="UP001432027"/>
    </source>
</evidence>
<dbReference type="EMBL" id="BTSX01000005">
    <property type="protein sequence ID" value="GMT02555.1"/>
    <property type="molecule type" value="Genomic_DNA"/>
</dbReference>
<evidence type="ECO:0000313" key="2">
    <source>
        <dbReference type="EMBL" id="GMT02555.1"/>
    </source>
</evidence>
<gene>
    <name evidence="2" type="ORF">PENTCL1PPCAC_24729</name>
</gene>
<proteinExistence type="predicted"/>